<evidence type="ECO:0000313" key="2">
    <source>
        <dbReference type="Proteomes" id="UP000515135"/>
    </source>
</evidence>
<dbReference type="RefSeq" id="XP_019637028.1">
    <property type="nucleotide sequence ID" value="XM_019781469.1"/>
</dbReference>
<reference evidence="3" key="1">
    <citation type="submission" date="2025-08" db="UniProtKB">
        <authorList>
            <consortium name="RefSeq"/>
        </authorList>
    </citation>
    <scope>IDENTIFICATION</scope>
    <source>
        <tissue evidence="3">Gonad</tissue>
    </source>
</reference>
<name>A0A6P4ZJR8_BRABE</name>
<protein>
    <submittedName>
        <fullName evidence="3">Uncharacterized protein LOC109479500</fullName>
    </submittedName>
</protein>
<dbReference type="InterPro" id="IPR027417">
    <property type="entry name" value="P-loop_NTPase"/>
</dbReference>
<dbReference type="PANTHER" id="PTHR33844">
    <property type="entry name" value="SULFOTRANSFER_1 DOMAIN-CONTAINING PROTEIN"/>
    <property type="match status" value="1"/>
</dbReference>
<dbReference type="KEGG" id="bbel:109479500"/>
<feature type="compositionally biased region" description="Acidic residues" evidence="1">
    <location>
        <begin position="104"/>
        <end position="124"/>
    </location>
</feature>
<feature type="compositionally biased region" description="Acidic residues" evidence="1">
    <location>
        <begin position="28"/>
        <end position="42"/>
    </location>
</feature>
<evidence type="ECO:0000256" key="1">
    <source>
        <dbReference type="SAM" id="MobiDB-lite"/>
    </source>
</evidence>
<sequence length="554" mass="64393">MADEHQLEQVLSKLELAEKEDPAPLSKEEEDPEPLSKEEEDPEHLKKEEDPEQLNKEKEDPEKNKEEDTGQLNKEKEDPEKNKEEDPGQLNKEKEDPEKNKEEEGYDDDDDYWDSEDEYEEDEEYAGKVYTQQVTYIEKEDWELLSKEQADVDDDFEEVEGTEVEVIEDVVAFFKEHGHEYSIYTVDFEDEEVILVKTTEGVDLRPYCRLLQGQRENAEKLLMIPLSKLQEVADSIAEEVEHVQEIFLYMTGRCGSTLFMNAANTLPNVQAVNLPEVYAAIAEAANWAELDIPDDENELFRDEVTGTAFIKNITTLLNYYFLKSDPLQRSTIIYSLHPSQFYVGKLMAKALPRAKTAFLYRNGMQFYESHIRLMLDNKMRHFRNFRKAMKTGRQNYEWQEDYDSVVVFGDDVTTDEDDKSISFYIITLWQGAMKHALKLQEEEPDKFFHAALSYESLVEKKSKVFLEAMEKLGVKADINDADIEVPLAEVFNKEALTWPSGFAFSSHPVRETNEYVPHGEVWMGEYERSVFDEVCETSGWQPTEPDFVFPGSIR</sequence>
<dbReference type="PANTHER" id="PTHR33844:SF1">
    <property type="entry name" value="SULFOTRANSFERASE DOMAIN-CONTAINING PROTEIN"/>
    <property type="match status" value="1"/>
</dbReference>
<organism evidence="2 3">
    <name type="scientific">Branchiostoma belcheri</name>
    <name type="common">Amphioxus</name>
    <dbReference type="NCBI Taxonomy" id="7741"/>
    <lineage>
        <taxon>Eukaryota</taxon>
        <taxon>Metazoa</taxon>
        <taxon>Chordata</taxon>
        <taxon>Cephalochordata</taxon>
        <taxon>Leptocardii</taxon>
        <taxon>Amphioxiformes</taxon>
        <taxon>Branchiostomatidae</taxon>
        <taxon>Branchiostoma</taxon>
    </lineage>
</organism>
<proteinExistence type="predicted"/>
<dbReference type="SUPFAM" id="SSF52540">
    <property type="entry name" value="P-loop containing nucleoside triphosphate hydrolases"/>
    <property type="match status" value="1"/>
</dbReference>
<evidence type="ECO:0000313" key="3">
    <source>
        <dbReference type="RefSeq" id="XP_019637028.1"/>
    </source>
</evidence>
<dbReference type="GeneID" id="109479500"/>
<dbReference type="Gene3D" id="3.40.50.300">
    <property type="entry name" value="P-loop containing nucleotide triphosphate hydrolases"/>
    <property type="match status" value="1"/>
</dbReference>
<feature type="region of interest" description="Disordered" evidence="1">
    <location>
        <begin position="1"/>
        <end position="125"/>
    </location>
</feature>
<dbReference type="Proteomes" id="UP000515135">
    <property type="component" value="Unplaced"/>
</dbReference>
<keyword evidence="2" id="KW-1185">Reference proteome</keyword>
<gene>
    <name evidence="3" type="primary">LOC109479500</name>
</gene>
<dbReference type="AlphaFoldDB" id="A0A6P4ZJR8"/>
<accession>A0A6P4ZJR8</accession>
<feature type="compositionally biased region" description="Basic and acidic residues" evidence="1">
    <location>
        <begin position="43"/>
        <end position="103"/>
    </location>
</feature>
<dbReference type="OrthoDB" id="10043158at2759"/>